<accession>A0A8J2EE15</accession>
<proteinExistence type="predicted"/>
<gene>
    <name evidence="1" type="ORF">HICCMSTLAB_LOCUS2352</name>
</gene>
<protein>
    <submittedName>
        <fullName evidence="1">Uncharacterized protein</fullName>
    </submittedName>
</protein>
<name>A0A8J2EE15_COTCN</name>
<organism evidence="1 2">
    <name type="scientific">Cotesia congregata</name>
    <name type="common">Parasitoid wasp</name>
    <name type="synonym">Apanteles congregatus</name>
    <dbReference type="NCBI Taxonomy" id="51543"/>
    <lineage>
        <taxon>Eukaryota</taxon>
        <taxon>Metazoa</taxon>
        <taxon>Ecdysozoa</taxon>
        <taxon>Arthropoda</taxon>
        <taxon>Hexapoda</taxon>
        <taxon>Insecta</taxon>
        <taxon>Pterygota</taxon>
        <taxon>Neoptera</taxon>
        <taxon>Endopterygota</taxon>
        <taxon>Hymenoptera</taxon>
        <taxon>Apocrita</taxon>
        <taxon>Ichneumonoidea</taxon>
        <taxon>Braconidae</taxon>
        <taxon>Microgastrinae</taxon>
        <taxon>Cotesia</taxon>
    </lineage>
</organism>
<dbReference type="AlphaFoldDB" id="A0A8J2EE15"/>
<sequence length="189" mass="21012">MSLPARRKSKCVSRTASGFVTKKRAVHSGSPSGFLFTNNFFLLPFPDFDNNLSDIISISSTAASNISNSQIQPLINKSFQRRFIPSFLPAFRNSRRDSSWSKTVDSDSNQLSLNCIIEARTSDTSEVAAINNGPPIILTRKGQPGLDVRELLDEFHQRFGFYLARNSLQSDEVNSGVNEGLDTRSVPFF</sequence>
<keyword evidence="2" id="KW-1185">Reference proteome</keyword>
<dbReference type="Proteomes" id="UP000786811">
    <property type="component" value="Unassembled WGS sequence"/>
</dbReference>
<dbReference type="EMBL" id="CAJNRD030001117">
    <property type="protein sequence ID" value="CAG5077032.1"/>
    <property type="molecule type" value="Genomic_DNA"/>
</dbReference>
<evidence type="ECO:0000313" key="1">
    <source>
        <dbReference type="EMBL" id="CAG5077032.1"/>
    </source>
</evidence>
<reference evidence="1" key="1">
    <citation type="submission" date="2021-04" db="EMBL/GenBank/DDBJ databases">
        <authorList>
            <person name="Chebbi M.A.C M."/>
        </authorList>
    </citation>
    <scope>NUCLEOTIDE SEQUENCE</scope>
</reference>
<comment type="caution">
    <text evidence="1">The sequence shown here is derived from an EMBL/GenBank/DDBJ whole genome shotgun (WGS) entry which is preliminary data.</text>
</comment>
<evidence type="ECO:0000313" key="2">
    <source>
        <dbReference type="Proteomes" id="UP000786811"/>
    </source>
</evidence>